<dbReference type="EMBL" id="DS022257">
    <property type="protein sequence ID" value="EWG52449.1"/>
    <property type="molecule type" value="Genomic_DNA"/>
</dbReference>
<evidence type="ECO:0000313" key="2">
    <source>
        <dbReference type="Proteomes" id="UP000009096"/>
    </source>
</evidence>
<reference evidence="1 2" key="1">
    <citation type="journal article" date="2010" name="Nature">
        <title>Comparative genomics reveals mobile pathogenicity chromosomes in Fusarium.</title>
        <authorList>
            <person name="Ma L.J."/>
            <person name="van der Does H.C."/>
            <person name="Borkovich K.A."/>
            <person name="Coleman J.J."/>
            <person name="Daboussi M.J."/>
            <person name="Di Pietro A."/>
            <person name="Dufresne M."/>
            <person name="Freitag M."/>
            <person name="Grabherr M."/>
            <person name="Henrissat B."/>
            <person name="Houterman P.M."/>
            <person name="Kang S."/>
            <person name="Shim W.B."/>
            <person name="Woloshuk C."/>
            <person name="Xie X."/>
            <person name="Xu J.R."/>
            <person name="Antoniw J."/>
            <person name="Baker S.E."/>
            <person name="Bluhm B.H."/>
            <person name="Breakspear A."/>
            <person name="Brown D.W."/>
            <person name="Butchko R.A."/>
            <person name="Chapman S."/>
            <person name="Coulson R."/>
            <person name="Coutinho P.M."/>
            <person name="Danchin E.G."/>
            <person name="Diener A."/>
            <person name="Gale L.R."/>
            <person name="Gardiner D.M."/>
            <person name="Goff S."/>
            <person name="Hammond-Kosack K.E."/>
            <person name="Hilburn K."/>
            <person name="Hua-Van A."/>
            <person name="Jonkers W."/>
            <person name="Kazan K."/>
            <person name="Kodira C.D."/>
            <person name="Koehrsen M."/>
            <person name="Kumar L."/>
            <person name="Lee Y.H."/>
            <person name="Li L."/>
            <person name="Manners J.M."/>
            <person name="Miranda-Saavedra D."/>
            <person name="Mukherjee M."/>
            <person name="Park G."/>
            <person name="Park J."/>
            <person name="Park S.Y."/>
            <person name="Proctor R.H."/>
            <person name="Regev A."/>
            <person name="Ruiz-Roldan M.C."/>
            <person name="Sain D."/>
            <person name="Sakthikumar S."/>
            <person name="Sykes S."/>
            <person name="Schwartz D.C."/>
            <person name="Turgeon B.G."/>
            <person name="Wapinski I."/>
            <person name="Yoder O."/>
            <person name="Young S."/>
            <person name="Zeng Q."/>
            <person name="Zhou S."/>
            <person name="Galagan J."/>
            <person name="Cuomo C.A."/>
            <person name="Kistler H.C."/>
            <person name="Rep M."/>
        </authorList>
    </citation>
    <scope>NUCLEOTIDE SEQUENCE [LARGE SCALE GENOMIC DNA]</scope>
    <source>
        <strain evidence="2">M3125 / FGSC 7600</strain>
    </source>
</reference>
<dbReference type="EMBL" id="CM000586">
    <property type="protein sequence ID" value="EWG52449.1"/>
    <property type="molecule type" value="Genomic_DNA"/>
</dbReference>
<proteinExistence type="predicted"/>
<dbReference type="AlphaFoldDB" id="W7MXA5"/>
<dbReference type="GeneID" id="30073856"/>
<dbReference type="VEuPathDB" id="FungiDB:FVEG_16980"/>
<dbReference type="KEGG" id="fvr:FVEG_16980"/>
<evidence type="ECO:0000313" key="1">
    <source>
        <dbReference type="EMBL" id="EWG52449.1"/>
    </source>
</evidence>
<name>W7MXA5_GIBM7</name>
<organism evidence="1 2">
    <name type="scientific">Gibberella moniliformis (strain M3125 / FGSC 7600)</name>
    <name type="common">Maize ear and stalk rot fungus</name>
    <name type="synonym">Fusarium verticillioides</name>
    <dbReference type="NCBI Taxonomy" id="334819"/>
    <lineage>
        <taxon>Eukaryota</taxon>
        <taxon>Fungi</taxon>
        <taxon>Dikarya</taxon>
        <taxon>Ascomycota</taxon>
        <taxon>Pezizomycotina</taxon>
        <taxon>Sordariomycetes</taxon>
        <taxon>Hypocreomycetidae</taxon>
        <taxon>Hypocreales</taxon>
        <taxon>Nectriaceae</taxon>
        <taxon>Fusarium</taxon>
        <taxon>Fusarium fujikuroi species complex</taxon>
    </lineage>
</organism>
<keyword evidence="2" id="KW-1185">Reference proteome</keyword>
<dbReference type="RefSeq" id="XP_018758640.1">
    <property type="nucleotide sequence ID" value="XM_018906217.1"/>
</dbReference>
<gene>
    <name evidence="1" type="ORF">FVEG_16980</name>
</gene>
<accession>W7MXA5</accession>
<dbReference type="Proteomes" id="UP000009096">
    <property type="component" value="Chromosome 9"/>
</dbReference>
<sequence length="104" mass="11947">MGTNALGKVVLYDGMLRCRKLSDQPGAPSLTQVRFPGYLNEFERGEHRDPQDRRVSFKSRLEAVFVIEEHARAKYSSMKTRFFGLAYANEGNFLLQSVYDRGPR</sequence>
<protein>
    <submittedName>
        <fullName evidence="1">Uncharacterized protein</fullName>
    </submittedName>
</protein>